<dbReference type="PANTHER" id="PTHR47827">
    <property type="entry name" value="AHD DOMAIN-CONTAINING PROTEIN"/>
    <property type="match status" value="1"/>
</dbReference>
<feature type="compositionally biased region" description="Polar residues" evidence="3">
    <location>
        <begin position="244"/>
        <end position="254"/>
    </location>
</feature>
<evidence type="ECO:0000256" key="2">
    <source>
        <dbReference type="PROSITE-ProRule" id="PRU00376"/>
    </source>
</evidence>
<dbReference type="RefSeq" id="XP_070143466.1">
    <property type="nucleotide sequence ID" value="XM_070287365.1"/>
</dbReference>
<accession>A0ABM4GL80</accession>
<dbReference type="RefSeq" id="XP_041631448.1">
    <property type="nucleotide sequence ID" value="XM_041775514.2"/>
</dbReference>
<feature type="region of interest" description="Disordered" evidence="3">
    <location>
        <begin position="244"/>
        <end position="296"/>
    </location>
</feature>
<keyword evidence="1 2" id="KW-0539">Nucleus</keyword>
<dbReference type="InterPro" id="IPR055129">
    <property type="entry name" value="YEATS_dom"/>
</dbReference>
<dbReference type="PROSITE" id="PS51037">
    <property type="entry name" value="YEATS"/>
    <property type="match status" value="1"/>
</dbReference>
<evidence type="ECO:0000313" key="6">
    <source>
        <dbReference type="RefSeq" id="XP_041631448.1"/>
    </source>
</evidence>
<evidence type="ECO:0000259" key="4">
    <source>
        <dbReference type="PROSITE" id="PS51037"/>
    </source>
</evidence>
<dbReference type="RefSeq" id="XP_070143465.1">
    <property type="nucleotide sequence ID" value="XM_070287364.1"/>
</dbReference>
<dbReference type="CDD" id="cd16906">
    <property type="entry name" value="YEATS_AF-9_like"/>
    <property type="match status" value="1"/>
</dbReference>
<organism evidence="5 9">
    <name type="scientific">Drosophila kikkawai</name>
    <name type="common">Fruit fly</name>
    <dbReference type="NCBI Taxonomy" id="30033"/>
    <lineage>
        <taxon>Eukaryota</taxon>
        <taxon>Metazoa</taxon>
        <taxon>Ecdysozoa</taxon>
        <taxon>Arthropoda</taxon>
        <taxon>Hexapoda</taxon>
        <taxon>Insecta</taxon>
        <taxon>Pterygota</taxon>
        <taxon>Neoptera</taxon>
        <taxon>Endopterygota</taxon>
        <taxon>Diptera</taxon>
        <taxon>Brachycera</taxon>
        <taxon>Muscomorpha</taxon>
        <taxon>Ephydroidea</taxon>
        <taxon>Drosophilidae</taxon>
        <taxon>Drosophila</taxon>
        <taxon>Sophophora</taxon>
    </lineage>
</organism>
<gene>
    <name evidence="6 7 8 9" type="primary">LOC108084156</name>
</gene>
<feature type="compositionally biased region" description="Basic residues" evidence="3">
    <location>
        <begin position="260"/>
        <end position="269"/>
    </location>
</feature>
<dbReference type="Gene3D" id="2.60.40.1970">
    <property type="entry name" value="YEATS domain"/>
    <property type="match status" value="1"/>
</dbReference>
<feature type="region of interest" description="Disordered" evidence="3">
    <location>
        <begin position="183"/>
        <end position="205"/>
    </location>
</feature>
<name>A0ABM4GL80_DROKI</name>
<dbReference type="GeneID" id="108084156"/>
<evidence type="ECO:0000256" key="1">
    <source>
        <dbReference type="ARBA" id="ARBA00023242"/>
    </source>
</evidence>
<sequence>MAVKVQFEIGHTSRLRSKKLPHPQDFTHDWEIYVKGVNQADISNFVDKVVFHLLPSFPKPKRVVKEPPYAIQEYGYAGFLLPVEIFFRTRDEPKRIMYQYELLLPCLGPPQHYVEVKTHIFEAPSEGFRAKLMCGGGVPVFGPNIGASSISRTLSPSAGSVGEPAPNNKIGVVKAKGRAGTVSMNVDPGEDKMQKSRAVDPGKSNARVAPTMVTRSLARNATKQAAEGSRGKRTRRIAMDVTSTGNLTSPEKANTSGTRISRRRTRHAIRSVNVSKAQAARQPLEPLRRKPLVSPR</sequence>
<evidence type="ECO:0000313" key="8">
    <source>
        <dbReference type="RefSeq" id="XP_070143465.1"/>
    </source>
</evidence>
<feature type="domain" description="YEATS" evidence="4">
    <location>
        <begin position="1"/>
        <end position="135"/>
    </location>
</feature>
<dbReference type="Pfam" id="PF03366">
    <property type="entry name" value="YEATS"/>
    <property type="match status" value="1"/>
</dbReference>
<evidence type="ECO:0000313" key="5">
    <source>
        <dbReference type="Proteomes" id="UP001652661"/>
    </source>
</evidence>
<dbReference type="Proteomes" id="UP001652661">
    <property type="component" value="Chromosome 3R"/>
</dbReference>
<keyword evidence="5" id="KW-1185">Reference proteome</keyword>
<feature type="compositionally biased region" description="Basic and acidic residues" evidence="3">
    <location>
        <begin position="189"/>
        <end position="200"/>
    </location>
</feature>
<evidence type="ECO:0000313" key="7">
    <source>
        <dbReference type="RefSeq" id="XP_070143464.1"/>
    </source>
</evidence>
<dbReference type="RefSeq" id="XP_070143464.1">
    <property type="nucleotide sequence ID" value="XM_070287363.1"/>
</dbReference>
<evidence type="ECO:0000313" key="9">
    <source>
        <dbReference type="RefSeq" id="XP_070143466.1"/>
    </source>
</evidence>
<dbReference type="PANTHER" id="PTHR47827:SF3">
    <property type="entry name" value="AF-9 ANC1 HOMOLOGY DOMAIN-CONTAINING PROTEIN"/>
    <property type="match status" value="1"/>
</dbReference>
<dbReference type="InterPro" id="IPR052790">
    <property type="entry name" value="YEATS_domain"/>
</dbReference>
<reference evidence="6 7" key="1">
    <citation type="submission" date="2025-05" db="UniProtKB">
        <authorList>
            <consortium name="RefSeq"/>
        </authorList>
    </citation>
    <scope>IDENTIFICATION</scope>
    <source>
        <strain evidence="6 7">14028-0561.14</strain>
        <tissue evidence="6 7">Whole fly</tissue>
    </source>
</reference>
<proteinExistence type="predicted"/>
<comment type="subcellular location">
    <subcellularLocation>
        <location evidence="2">Nucleus</location>
    </subcellularLocation>
</comment>
<dbReference type="InterPro" id="IPR038704">
    <property type="entry name" value="YEAST_sf"/>
</dbReference>
<protein>
    <submittedName>
        <fullName evidence="6 7">Protein AF-9-like</fullName>
    </submittedName>
</protein>
<evidence type="ECO:0000256" key="3">
    <source>
        <dbReference type="SAM" id="MobiDB-lite"/>
    </source>
</evidence>